<keyword evidence="2" id="KW-1185">Reference proteome</keyword>
<evidence type="ECO:0000313" key="2">
    <source>
        <dbReference type="Proteomes" id="UP000762676"/>
    </source>
</evidence>
<sequence>MPAYNQPQEESLSVLRIISAGSGQGHLDRASTVSTWTYSDPIPFKSPLHGKKSFNSEISWAALPPSGPLSPTPILNKQAISVNPASLFCLEPAGPRVLSSNGTSFGQLKTDCFTPTG</sequence>
<name>A0AAV4F1Y9_9GAST</name>
<gene>
    <name evidence="1" type="ORF">ElyMa_000248000</name>
</gene>
<comment type="caution">
    <text evidence="1">The sequence shown here is derived from an EMBL/GenBank/DDBJ whole genome shotgun (WGS) entry which is preliminary data.</text>
</comment>
<organism evidence="1 2">
    <name type="scientific">Elysia marginata</name>
    <dbReference type="NCBI Taxonomy" id="1093978"/>
    <lineage>
        <taxon>Eukaryota</taxon>
        <taxon>Metazoa</taxon>
        <taxon>Spiralia</taxon>
        <taxon>Lophotrochozoa</taxon>
        <taxon>Mollusca</taxon>
        <taxon>Gastropoda</taxon>
        <taxon>Heterobranchia</taxon>
        <taxon>Euthyneura</taxon>
        <taxon>Panpulmonata</taxon>
        <taxon>Sacoglossa</taxon>
        <taxon>Placobranchoidea</taxon>
        <taxon>Plakobranchidae</taxon>
        <taxon>Elysia</taxon>
    </lineage>
</organism>
<dbReference type="Proteomes" id="UP000762676">
    <property type="component" value="Unassembled WGS sequence"/>
</dbReference>
<accession>A0AAV4F1Y9</accession>
<dbReference type="EMBL" id="BMAT01000493">
    <property type="protein sequence ID" value="GFR67242.1"/>
    <property type="molecule type" value="Genomic_DNA"/>
</dbReference>
<protein>
    <submittedName>
        <fullName evidence="1">Uncharacterized protein</fullName>
    </submittedName>
</protein>
<reference evidence="1 2" key="1">
    <citation type="journal article" date="2021" name="Elife">
        <title>Chloroplast acquisition without the gene transfer in kleptoplastic sea slugs, Plakobranchus ocellatus.</title>
        <authorList>
            <person name="Maeda T."/>
            <person name="Takahashi S."/>
            <person name="Yoshida T."/>
            <person name="Shimamura S."/>
            <person name="Takaki Y."/>
            <person name="Nagai Y."/>
            <person name="Toyoda A."/>
            <person name="Suzuki Y."/>
            <person name="Arimoto A."/>
            <person name="Ishii H."/>
            <person name="Satoh N."/>
            <person name="Nishiyama T."/>
            <person name="Hasebe M."/>
            <person name="Maruyama T."/>
            <person name="Minagawa J."/>
            <person name="Obokata J."/>
            <person name="Shigenobu S."/>
        </authorList>
    </citation>
    <scope>NUCLEOTIDE SEQUENCE [LARGE SCALE GENOMIC DNA]</scope>
</reference>
<evidence type="ECO:0000313" key="1">
    <source>
        <dbReference type="EMBL" id="GFR67242.1"/>
    </source>
</evidence>
<dbReference type="AlphaFoldDB" id="A0AAV4F1Y9"/>
<proteinExistence type="predicted"/>